<name>A0A087D2K6_BIFRU</name>
<dbReference type="STRING" id="78346.BRUM_0973"/>
<organism evidence="2 3">
    <name type="scientific">Bifidobacterium ruminantium</name>
    <dbReference type="NCBI Taxonomy" id="78346"/>
    <lineage>
        <taxon>Bacteria</taxon>
        <taxon>Bacillati</taxon>
        <taxon>Actinomycetota</taxon>
        <taxon>Actinomycetes</taxon>
        <taxon>Bifidobacteriales</taxon>
        <taxon>Bifidobacteriaceae</taxon>
        <taxon>Bifidobacterium</taxon>
    </lineage>
</organism>
<keyword evidence="3" id="KW-1185">Reference proteome</keyword>
<dbReference type="GO" id="GO:0016740">
    <property type="term" value="F:transferase activity"/>
    <property type="evidence" value="ECO:0007669"/>
    <property type="project" value="UniProtKB-KW"/>
</dbReference>
<dbReference type="RefSeq" id="WP_051592879.1">
    <property type="nucleotide sequence ID" value="NZ_JGZL01000007.1"/>
</dbReference>
<comment type="caution">
    <text evidence="2">The sequence shown here is derived from an EMBL/GenBank/DDBJ whole genome shotgun (WGS) entry which is preliminary data.</text>
</comment>
<keyword evidence="2" id="KW-0808">Transferase</keyword>
<feature type="region of interest" description="Disordered" evidence="1">
    <location>
        <begin position="1"/>
        <end position="44"/>
    </location>
</feature>
<feature type="compositionally biased region" description="Basic and acidic residues" evidence="1">
    <location>
        <begin position="12"/>
        <end position="44"/>
    </location>
</feature>
<evidence type="ECO:0000256" key="1">
    <source>
        <dbReference type="SAM" id="MobiDB-lite"/>
    </source>
</evidence>
<gene>
    <name evidence="2" type="ORF">BRUM_0973</name>
</gene>
<dbReference type="Proteomes" id="UP000029078">
    <property type="component" value="Unassembled WGS sequence"/>
</dbReference>
<dbReference type="AlphaFoldDB" id="A0A087D2K6"/>
<reference evidence="2 3" key="1">
    <citation type="submission" date="2014-03" db="EMBL/GenBank/DDBJ databases">
        <title>Genomics of Bifidobacteria.</title>
        <authorList>
            <person name="Ventura M."/>
            <person name="Milani C."/>
            <person name="Lugli G.A."/>
        </authorList>
    </citation>
    <scope>NUCLEOTIDE SEQUENCE [LARGE SCALE GENOMIC DNA]</scope>
    <source>
        <strain evidence="2 3">LMG 21811</strain>
    </source>
</reference>
<evidence type="ECO:0000313" key="2">
    <source>
        <dbReference type="EMBL" id="KFI89756.1"/>
    </source>
</evidence>
<accession>A0A087D2K6</accession>
<dbReference type="EMBL" id="JGZL01000007">
    <property type="protein sequence ID" value="KFI89756.1"/>
    <property type="molecule type" value="Genomic_DNA"/>
</dbReference>
<proteinExistence type="predicted"/>
<protein>
    <submittedName>
        <fullName evidence="2">Putative NAD+ asparagine ADP-ribosyltransferase-like protein</fullName>
    </submittedName>
</protein>
<dbReference type="eggNOG" id="COG5585">
    <property type="taxonomic scope" value="Bacteria"/>
</dbReference>
<sequence length="233" mass="26607">MNIDKTTSEVPKPSKETKLGFDPDRLMGSEPKGSESEVKSSEPGKLIDFDKLITRLTDRIDSKDLYSTRLERVRYTPVDGPNGSWVGERGESKYMLNNPEVNEALAKYGRDGIEYRNGVVDFSPVAEAKVTIEGMSENRLSRKDESGNHLAGNFEKANIKLAEQWNKERRDGKDDWTHTDIEKWRKENKLTWHENSDMKTCELVPTIIHEAFRHSGGVFEINKKNNRNGGFDD</sequence>
<dbReference type="Pfam" id="PF12639">
    <property type="entry name" value="Colicin-DNase"/>
    <property type="match status" value="1"/>
</dbReference>
<evidence type="ECO:0000313" key="3">
    <source>
        <dbReference type="Proteomes" id="UP000029078"/>
    </source>
</evidence>